<accession>N2BDV9</accession>
<evidence type="ECO:0000313" key="1">
    <source>
        <dbReference type="EMBL" id="EMZ36540.1"/>
    </source>
</evidence>
<dbReference type="Pfam" id="PF20574">
    <property type="entry name" value="DUF6783"/>
    <property type="match status" value="1"/>
</dbReference>
<dbReference type="Pfam" id="PF12784">
    <property type="entry name" value="PDDEXK_2"/>
    <property type="match status" value="1"/>
</dbReference>
<sequence length="155" mass="18021">MLFDCKSYYSFFQPLEVTRHTLLSDKMGFHFFELPKLPDDISQENMLMLWLALFKADTEEELEKIKGMEAPIMSQAINAYYTITASSEFREKEQLRTRVCLKIHSCHLHAPLYGRFVPHSVNVAQYASLIRDKSPANCDAQLTESNFKTHSSTRY</sequence>
<gene>
    <name evidence="1" type="ORF">C823_00908</name>
</gene>
<name>N2BDV9_9FIRM</name>
<comment type="caution">
    <text evidence="1">The sequence shown here is derived from an EMBL/GenBank/DDBJ whole genome shotgun (WGS) entry which is preliminary data.</text>
</comment>
<dbReference type="HOGENOM" id="CLU_1692848_0_0_9"/>
<dbReference type="eggNOG" id="ENOG503455C">
    <property type="taxonomic scope" value="Bacteria"/>
</dbReference>
<proteinExistence type="predicted"/>
<dbReference type="InterPro" id="IPR046710">
    <property type="entry name" value="DUF6783"/>
</dbReference>
<dbReference type="STRING" id="1235802.C823_00908"/>
<evidence type="ECO:0000313" key="2">
    <source>
        <dbReference type="Proteomes" id="UP000012589"/>
    </source>
</evidence>
<organism evidence="1 2">
    <name type="scientific">Eubacterium plexicaudatum ASF492</name>
    <dbReference type="NCBI Taxonomy" id="1235802"/>
    <lineage>
        <taxon>Bacteria</taxon>
        <taxon>Bacillati</taxon>
        <taxon>Bacillota</taxon>
        <taxon>Clostridia</taxon>
        <taxon>Eubacteriales</taxon>
        <taxon>Eubacteriaceae</taxon>
        <taxon>Eubacterium</taxon>
    </lineage>
</organism>
<dbReference type="AlphaFoldDB" id="N2BDV9"/>
<keyword evidence="2" id="KW-1185">Reference proteome</keyword>
<dbReference type="PATRIC" id="fig|1235802.3.peg.975"/>
<protein>
    <submittedName>
        <fullName evidence="1">Uncharacterized protein</fullName>
    </submittedName>
</protein>
<dbReference type="OrthoDB" id="1957369at2"/>
<reference evidence="1 2" key="1">
    <citation type="journal article" date="2014" name="Genome Announc.">
        <title>Draft genome sequences of the altered schaedler flora, a defined bacterial community from gnotobiotic mice.</title>
        <authorList>
            <person name="Wannemuehler M.J."/>
            <person name="Overstreet A.M."/>
            <person name="Ward D.V."/>
            <person name="Phillips G.J."/>
        </authorList>
    </citation>
    <scope>NUCLEOTIDE SEQUENCE [LARGE SCALE GENOMIC DNA]</scope>
    <source>
        <strain evidence="1 2">ASF492</strain>
    </source>
</reference>
<dbReference type="EMBL" id="AQFT01000023">
    <property type="protein sequence ID" value="EMZ36540.1"/>
    <property type="molecule type" value="Genomic_DNA"/>
</dbReference>
<dbReference type="Proteomes" id="UP000012589">
    <property type="component" value="Unassembled WGS sequence"/>
</dbReference>